<protein>
    <recommendedName>
        <fullName evidence="8">Probable membrane transporter protein</fullName>
    </recommendedName>
</protein>
<sequence>MDPFSLSPELLLILSVVAFIAGFIDAIAGGGGLITVPALLTAGVPPHLVLGTNKLSATFGSATASFAYYRKKLFLPKLWWPNLLATAVGAVIGAVIAHNLSASFLEKFLPIIVFSCGLYFLFSKTPNKTMADNVIIKKPRQLPQGFTLGFYDGIAGPGTGAFWMVSTLLMYPVDLLRASGVARTMNFVSNGMALAVFIAYNQVAWLLGLCMGLALMMGAYLGANSAIKGGSKLIRPIFICVVMAITIRLVWKGWFGGS</sequence>
<dbReference type="AlphaFoldDB" id="A0A974NHA0"/>
<feature type="transmembrane region" description="Helical" evidence="8">
    <location>
        <begin position="12"/>
        <end position="40"/>
    </location>
</feature>
<comment type="similarity">
    <text evidence="2 8">Belongs to the 4-toluene sulfonate uptake permease (TSUP) (TC 2.A.102) family.</text>
</comment>
<evidence type="ECO:0000256" key="5">
    <source>
        <dbReference type="ARBA" id="ARBA00022692"/>
    </source>
</evidence>
<dbReference type="EMBL" id="CP067393">
    <property type="protein sequence ID" value="QQP86594.1"/>
    <property type="molecule type" value="Genomic_DNA"/>
</dbReference>
<dbReference type="RefSeq" id="WP_201094818.1">
    <property type="nucleotide sequence ID" value="NZ_CP067393.1"/>
</dbReference>
<feature type="transmembrane region" description="Helical" evidence="8">
    <location>
        <begin position="191"/>
        <end position="221"/>
    </location>
</feature>
<dbReference type="Pfam" id="PF01925">
    <property type="entry name" value="TauE"/>
    <property type="match status" value="1"/>
</dbReference>
<dbReference type="PANTHER" id="PTHR30269:SF25">
    <property type="entry name" value="MEMBRANE TRANSPORTER PROTEIN-RELATED"/>
    <property type="match status" value="1"/>
</dbReference>
<evidence type="ECO:0000313" key="9">
    <source>
        <dbReference type="EMBL" id="QQP86594.1"/>
    </source>
</evidence>
<dbReference type="InterPro" id="IPR002781">
    <property type="entry name" value="TM_pro_TauE-like"/>
</dbReference>
<reference evidence="9 10" key="1">
    <citation type="submission" date="2021-01" db="EMBL/GenBank/DDBJ databases">
        <title>Entomomonas sp. F2A isolated from a house cricket (Acheta domesticus).</title>
        <authorList>
            <person name="Spergser J."/>
            <person name="Busse H.-J."/>
        </authorList>
    </citation>
    <scope>NUCLEOTIDE SEQUENCE [LARGE SCALE GENOMIC DNA]</scope>
    <source>
        <strain evidence="9 10">F2A</strain>
    </source>
</reference>
<keyword evidence="6 8" id="KW-1133">Transmembrane helix</keyword>
<evidence type="ECO:0000313" key="10">
    <source>
        <dbReference type="Proteomes" id="UP000595278"/>
    </source>
</evidence>
<evidence type="ECO:0000256" key="1">
    <source>
        <dbReference type="ARBA" id="ARBA00004651"/>
    </source>
</evidence>
<dbReference type="Proteomes" id="UP000595278">
    <property type="component" value="Chromosome"/>
</dbReference>
<name>A0A974NHA0_9GAMM</name>
<evidence type="ECO:0000256" key="4">
    <source>
        <dbReference type="ARBA" id="ARBA00022475"/>
    </source>
</evidence>
<keyword evidence="4 8" id="KW-1003">Cell membrane</keyword>
<evidence type="ECO:0000256" key="6">
    <source>
        <dbReference type="ARBA" id="ARBA00022989"/>
    </source>
</evidence>
<dbReference type="PANTHER" id="PTHR30269">
    <property type="entry name" value="TRANSMEMBRANE PROTEIN YFCA"/>
    <property type="match status" value="1"/>
</dbReference>
<evidence type="ECO:0000256" key="8">
    <source>
        <dbReference type="RuleBase" id="RU363041"/>
    </source>
</evidence>
<keyword evidence="3" id="KW-0813">Transport</keyword>
<keyword evidence="5 8" id="KW-0812">Transmembrane</keyword>
<organism evidence="9 10">
    <name type="scientific">Entomomonas asaccharolytica</name>
    <dbReference type="NCBI Taxonomy" id="2785331"/>
    <lineage>
        <taxon>Bacteria</taxon>
        <taxon>Pseudomonadati</taxon>
        <taxon>Pseudomonadota</taxon>
        <taxon>Gammaproteobacteria</taxon>
        <taxon>Pseudomonadales</taxon>
        <taxon>Pseudomonadaceae</taxon>
        <taxon>Entomomonas</taxon>
    </lineage>
</organism>
<evidence type="ECO:0000256" key="2">
    <source>
        <dbReference type="ARBA" id="ARBA00009142"/>
    </source>
</evidence>
<dbReference type="InterPro" id="IPR052017">
    <property type="entry name" value="TSUP"/>
</dbReference>
<gene>
    <name evidence="9" type="ORF">JHT90_04975</name>
</gene>
<feature type="transmembrane region" description="Helical" evidence="8">
    <location>
        <begin position="104"/>
        <end position="122"/>
    </location>
</feature>
<dbReference type="KEGG" id="eaz:JHT90_04975"/>
<evidence type="ECO:0000256" key="3">
    <source>
        <dbReference type="ARBA" id="ARBA00022448"/>
    </source>
</evidence>
<proteinExistence type="inferred from homology"/>
<feature type="transmembrane region" description="Helical" evidence="8">
    <location>
        <begin position="78"/>
        <end position="98"/>
    </location>
</feature>
<keyword evidence="10" id="KW-1185">Reference proteome</keyword>
<comment type="subcellular location">
    <subcellularLocation>
        <location evidence="1 8">Cell membrane</location>
        <topology evidence="1 8">Multi-pass membrane protein</topology>
    </subcellularLocation>
</comment>
<dbReference type="GO" id="GO:0005886">
    <property type="term" value="C:plasma membrane"/>
    <property type="evidence" value="ECO:0007669"/>
    <property type="project" value="UniProtKB-SubCell"/>
</dbReference>
<feature type="transmembrane region" description="Helical" evidence="8">
    <location>
        <begin position="148"/>
        <end position="171"/>
    </location>
</feature>
<keyword evidence="7 8" id="KW-0472">Membrane</keyword>
<feature type="transmembrane region" description="Helical" evidence="8">
    <location>
        <begin position="233"/>
        <end position="251"/>
    </location>
</feature>
<accession>A0A974NHA0</accession>
<evidence type="ECO:0000256" key="7">
    <source>
        <dbReference type="ARBA" id="ARBA00023136"/>
    </source>
</evidence>